<dbReference type="InterPro" id="IPR050936">
    <property type="entry name" value="AP-1-like"/>
</dbReference>
<keyword evidence="2" id="KW-0539">Nucleus</keyword>
<dbReference type="GO" id="GO:0000976">
    <property type="term" value="F:transcription cis-regulatory region binding"/>
    <property type="evidence" value="ECO:0007669"/>
    <property type="project" value="InterPro"/>
</dbReference>
<reference evidence="5" key="1">
    <citation type="submission" date="2023-03" db="EMBL/GenBank/DDBJ databases">
        <title>Emydomyces testavorans Genome Sequence.</title>
        <authorList>
            <person name="Hoyer L."/>
        </authorList>
    </citation>
    <scope>NUCLEOTIDE SEQUENCE</scope>
    <source>
        <strain evidence="5">16-2883</strain>
    </source>
</reference>
<organism evidence="5 6">
    <name type="scientific">Emydomyces testavorans</name>
    <dbReference type="NCBI Taxonomy" id="2070801"/>
    <lineage>
        <taxon>Eukaryota</taxon>
        <taxon>Fungi</taxon>
        <taxon>Dikarya</taxon>
        <taxon>Ascomycota</taxon>
        <taxon>Pezizomycotina</taxon>
        <taxon>Eurotiomycetes</taxon>
        <taxon>Eurotiomycetidae</taxon>
        <taxon>Onygenales</taxon>
        <taxon>Nannizziopsiaceae</taxon>
        <taxon>Emydomyces</taxon>
    </lineage>
</organism>
<dbReference type="CDD" id="cd14688">
    <property type="entry name" value="bZIP_YAP"/>
    <property type="match status" value="1"/>
</dbReference>
<dbReference type="PANTHER" id="PTHR40621">
    <property type="entry name" value="TRANSCRIPTION FACTOR KAPC-RELATED"/>
    <property type="match status" value="1"/>
</dbReference>
<evidence type="ECO:0000256" key="1">
    <source>
        <dbReference type="ARBA" id="ARBA00004123"/>
    </source>
</evidence>
<evidence type="ECO:0000313" key="6">
    <source>
        <dbReference type="Proteomes" id="UP001219355"/>
    </source>
</evidence>
<evidence type="ECO:0000256" key="2">
    <source>
        <dbReference type="ARBA" id="ARBA00023242"/>
    </source>
</evidence>
<dbReference type="SUPFAM" id="SSF57959">
    <property type="entry name" value="Leucine zipper domain"/>
    <property type="match status" value="1"/>
</dbReference>
<keyword evidence="3" id="KW-0175">Coiled coil</keyword>
<dbReference type="PROSITE" id="PS00036">
    <property type="entry name" value="BZIP_BASIC"/>
    <property type="match status" value="1"/>
</dbReference>
<proteinExistence type="predicted"/>
<comment type="subcellular location">
    <subcellularLocation>
        <location evidence="1">Nucleus</location>
    </subcellularLocation>
</comment>
<dbReference type="Gene3D" id="1.20.5.170">
    <property type="match status" value="1"/>
</dbReference>
<name>A0AAF0DEL4_9EURO</name>
<keyword evidence="6" id="KW-1185">Reference proteome</keyword>
<dbReference type="GO" id="GO:0090575">
    <property type="term" value="C:RNA polymerase II transcription regulator complex"/>
    <property type="evidence" value="ECO:0007669"/>
    <property type="project" value="TreeGrafter"/>
</dbReference>
<accession>A0AAF0DEL4</accession>
<evidence type="ECO:0000259" key="4">
    <source>
        <dbReference type="PROSITE" id="PS00036"/>
    </source>
</evidence>
<feature type="domain" description="BZIP" evidence="4">
    <location>
        <begin position="71"/>
        <end position="86"/>
    </location>
</feature>
<gene>
    <name evidence="5" type="ORF">PRK78_002263</name>
</gene>
<dbReference type="InterPro" id="IPR046347">
    <property type="entry name" value="bZIP_sf"/>
</dbReference>
<dbReference type="GO" id="GO:0001228">
    <property type="term" value="F:DNA-binding transcription activator activity, RNA polymerase II-specific"/>
    <property type="evidence" value="ECO:0007669"/>
    <property type="project" value="TreeGrafter"/>
</dbReference>
<dbReference type="EMBL" id="CP120627">
    <property type="protein sequence ID" value="WEW56808.1"/>
    <property type="molecule type" value="Genomic_DNA"/>
</dbReference>
<dbReference type="Proteomes" id="UP001219355">
    <property type="component" value="Chromosome 1"/>
</dbReference>
<protein>
    <recommendedName>
        <fullName evidence="4">BZIP domain-containing protein</fullName>
    </recommendedName>
</protein>
<evidence type="ECO:0000256" key="3">
    <source>
        <dbReference type="SAM" id="Coils"/>
    </source>
</evidence>
<dbReference type="InterPro" id="IPR004827">
    <property type="entry name" value="bZIP"/>
</dbReference>
<evidence type="ECO:0000313" key="5">
    <source>
        <dbReference type="EMBL" id="WEW56808.1"/>
    </source>
</evidence>
<sequence>MSGVHPFDMSYISNYYTIPLADPQAPDGATQDMIPVEYIDSTSLGERNWRRQNSDFHTRKDTENLSSMHLRRREQNRASQRAFRERKERHVRALENQLQCLHEQHQDLLQSYTRQSEEVRNLNVKINELISELDTLKLATGMVFNDIGSRSMDFDMVADLPVMYPGPASYSTSGETTSRS</sequence>
<feature type="coiled-coil region" evidence="3">
    <location>
        <begin position="84"/>
        <end position="139"/>
    </location>
</feature>
<dbReference type="AlphaFoldDB" id="A0AAF0DEL4"/>
<dbReference type="PANTHER" id="PTHR40621:SF6">
    <property type="entry name" value="AP-1-LIKE TRANSCRIPTION FACTOR YAP1-RELATED"/>
    <property type="match status" value="1"/>
</dbReference>
<dbReference type="SMART" id="SM00338">
    <property type="entry name" value="BRLZ"/>
    <property type="match status" value="1"/>
</dbReference>